<keyword evidence="2" id="KW-1185">Reference proteome</keyword>
<name>A0A9N9N9W5_9GLOM</name>
<evidence type="ECO:0000313" key="2">
    <source>
        <dbReference type="Proteomes" id="UP000789405"/>
    </source>
</evidence>
<dbReference type="EMBL" id="CAJVPY010009950">
    <property type="protein sequence ID" value="CAG8714013.1"/>
    <property type="molecule type" value="Genomic_DNA"/>
</dbReference>
<organism evidence="1 2">
    <name type="scientific">Dentiscutata erythropus</name>
    <dbReference type="NCBI Taxonomy" id="1348616"/>
    <lineage>
        <taxon>Eukaryota</taxon>
        <taxon>Fungi</taxon>
        <taxon>Fungi incertae sedis</taxon>
        <taxon>Mucoromycota</taxon>
        <taxon>Glomeromycotina</taxon>
        <taxon>Glomeromycetes</taxon>
        <taxon>Diversisporales</taxon>
        <taxon>Gigasporaceae</taxon>
        <taxon>Dentiscutata</taxon>
    </lineage>
</organism>
<comment type="caution">
    <text evidence="1">The sequence shown here is derived from an EMBL/GenBank/DDBJ whole genome shotgun (WGS) entry which is preliminary data.</text>
</comment>
<accession>A0A9N9N9W5</accession>
<dbReference type="OrthoDB" id="2440253at2759"/>
<protein>
    <submittedName>
        <fullName evidence="1">2500_t:CDS:1</fullName>
    </submittedName>
</protein>
<sequence length="431" mass="49525">MAESGSKPFLDCRTCPWVFGIEITVQCINTNNTTLDFSHSELNVVPNILTIIAYYRSSPSVQSIYLNNKQQNYYKTDKHTTQNVTLDFLQLEQNKFILTSDISTTFPDYWFNSSVQLETSICSNSSIQSETLMCSNNNQQSDSESNHNNDKTDELVIQSAKLDCEAKHQRFSEYKNMLLYWGLSNIQSVFFKTIHDEIEKYLTIEATSIQSIQIAQSPLETPEHLDGYLEDEYDTLQASLETIINMVDQENILEFWRVSLFDQHINQYPHYIILLADNTYLCTCLYIISNGFFYSKQVLDSLSIIGTTVEHDIVTEMNQVISIRRPDVYQPSIYTIDEFVGLISGFIKNHTGININQQMQVDISQIENQRMQGSSSIQEVLQDLDVGTSKFTKWANIEANNNNIKSKPEIQHCGNCYKPGHYTTTCKFLEN</sequence>
<dbReference type="Proteomes" id="UP000789405">
    <property type="component" value="Unassembled WGS sequence"/>
</dbReference>
<reference evidence="1" key="1">
    <citation type="submission" date="2021-06" db="EMBL/GenBank/DDBJ databases">
        <authorList>
            <person name="Kallberg Y."/>
            <person name="Tangrot J."/>
            <person name="Rosling A."/>
        </authorList>
    </citation>
    <scope>NUCLEOTIDE SEQUENCE</scope>
    <source>
        <strain evidence="1">MA453B</strain>
    </source>
</reference>
<proteinExistence type="predicted"/>
<gene>
    <name evidence="1" type="ORF">DERYTH_LOCUS13802</name>
</gene>
<dbReference type="AlphaFoldDB" id="A0A9N9N9W5"/>
<evidence type="ECO:0000313" key="1">
    <source>
        <dbReference type="EMBL" id="CAG8714013.1"/>
    </source>
</evidence>